<keyword evidence="3" id="KW-1185">Reference proteome</keyword>
<accession>A0ABQ8TMD1</accession>
<organism evidence="2 3">
    <name type="scientific">Periplaneta americana</name>
    <name type="common">American cockroach</name>
    <name type="synonym">Blatta americana</name>
    <dbReference type="NCBI Taxonomy" id="6978"/>
    <lineage>
        <taxon>Eukaryota</taxon>
        <taxon>Metazoa</taxon>
        <taxon>Ecdysozoa</taxon>
        <taxon>Arthropoda</taxon>
        <taxon>Hexapoda</taxon>
        <taxon>Insecta</taxon>
        <taxon>Pterygota</taxon>
        <taxon>Neoptera</taxon>
        <taxon>Polyneoptera</taxon>
        <taxon>Dictyoptera</taxon>
        <taxon>Blattodea</taxon>
        <taxon>Blattoidea</taxon>
        <taxon>Blattidae</taxon>
        <taxon>Blattinae</taxon>
        <taxon>Periplaneta</taxon>
    </lineage>
</organism>
<dbReference type="EMBL" id="JAJSOF020000009">
    <property type="protein sequence ID" value="KAJ4446550.1"/>
    <property type="molecule type" value="Genomic_DNA"/>
</dbReference>
<comment type="caution">
    <text evidence="2">The sequence shown here is derived from an EMBL/GenBank/DDBJ whole genome shotgun (WGS) entry which is preliminary data.</text>
</comment>
<sequence length="116" mass="12388">MAGLCEGGNEPAGSLKAICVVVCFRIRGTLIRLLTAIMDVKAIDFIPQDIIEEAQAKDSVDPMNCRGAADSAYYNPDLHPATSQSNPSNQSNICSSDPVSAPPECNVAVNRFYSCH</sequence>
<name>A0ABQ8TMD1_PERAM</name>
<evidence type="ECO:0000313" key="2">
    <source>
        <dbReference type="EMBL" id="KAJ4446550.1"/>
    </source>
</evidence>
<evidence type="ECO:0000313" key="3">
    <source>
        <dbReference type="Proteomes" id="UP001148838"/>
    </source>
</evidence>
<protein>
    <submittedName>
        <fullName evidence="2">Uncharacterized protein</fullName>
    </submittedName>
</protein>
<evidence type="ECO:0000256" key="1">
    <source>
        <dbReference type="SAM" id="MobiDB-lite"/>
    </source>
</evidence>
<feature type="region of interest" description="Disordered" evidence="1">
    <location>
        <begin position="71"/>
        <end position="104"/>
    </location>
</feature>
<proteinExistence type="predicted"/>
<feature type="compositionally biased region" description="Polar residues" evidence="1">
    <location>
        <begin position="81"/>
        <end position="98"/>
    </location>
</feature>
<dbReference type="Proteomes" id="UP001148838">
    <property type="component" value="Unassembled WGS sequence"/>
</dbReference>
<reference evidence="2 3" key="1">
    <citation type="journal article" date="2022" name="Allergy">
        <title>Genome assembly and annotation of Periplaneta americana reveal a comprehensive cockroach allergen profile.</title>
        <authorList>
            <person name="Wang L."/>
            <person name="Xiong Q."/>
            <person name="Saelim N."/>
            <person name="Wang L."/>
            <person name="Nong W."/>
            <person name="Wan A.T."/>
            <person name="Shi M."/>
            <person name="Liu X."/>
            <person name="Cao Q."/>
            <person name="Hui J.H.L."/>
            <person name="Sookrung N."/>
            <person name="Leung T.F."/>
            <person name="Tungtrongchitr A."/>
            <person name="Tsui S.K.W."/>
        </authorList>
    </citation>
    <scope>NUCLEOTIDE SEQUENCE [LARGE SCALE GENOMIC DNA]</scope>
    <source>
        <strain evidence="2">PWHHKU_190912</strain>
    </source>
</reference>
<gene>
    <name evidence="2" type="ORF">ANN_13247</name>
</gene>